<organism evidence="2 3">
    <name type="scientific">Pikeienuella piscinae</name>
    <dbReference type="NCBI Taxonomy" id="2748098"/>
    <lineage>
        <taxon>Bacteria</taxon>
        <taxon>Pseudomonadati</taxon>
        <taxon>Pseudomonadota</taxon>
        <taxon>Alphaproteobacteria</taxon>
        <taxon>Rhodobacterales</taxon>
        <taxon>Paracoccaceae</taxon>
        <taxon>Pikeienuella</taxon>
    </lineage>
</organism>
<dbReference type="PANTHER" id="PTHR43081:SF1">
    <property type="entry name" value="ADENYLATE CYCLASE, TERMINAL-DIFFERENTIATION SPECIFIC"/>
    <property type="match status" value="1"/>
</dbReference>
<reference evidence="2 3" key="1">
    <citation type="submission" date="2020-02" db="EMBL/GenBank/DDBJ databases">
        <title>complete genome sequence of Rhodobacteraceae bacterium.</title>
        <authorList>
            <person name="Park J."/>
            <person name="Kim Y.-S."/>
            <person name="Kim K.-H."/>
        </authorList>
    </citation>
    <scope>NUCLEOTIDE SEQUENCE [LARGE SCALE GENOMIC DNA]</scope>
    <source>
        <strain evidence="2 3">RR4-56</strain>
    </source>
</reference>
<gene>
    <name evidence="2" type="ORF">G5B40_19875</name>
</gene>
<protein>
    <recommendedName>
        <fullName evidence="1">Guanylate cyclase domain-containing protein</fullName>
    </recommendedName>
</protein>
<dbReference type="SMART" id="SM00044">
    <property type="entry name" value="CYCc"/>
    <property type="match status" value="1"/>
</dbReference>
<dbReference type="InterPro" id="IPR029787">
    <property type="entry name" value="Nucleotide_cyclase"/>
</dbReference>
<keyword evidence="3" id="KW-1185">Reference proteome</keyword>
<name>A0A7M3T674_9RHOB</name>
<dbReference type="GO" id="GO:0009190">
    <property type="term" value="P:cyclic nucleotide biosynthetic process"/>
    <property type="evidence" value="ECO:0007669"/>
    <property type="project" value="InterPro"/>
</dbReference>
<dbReference type="InterPro" id="IPR001054">
    <property type="entry name" value="A/G_cyclase"/>
</dbReference>
<evidence type="ECO:0000259" key="1">
    <source>
        <dbReference type="PROSITE" id="PS50125"/>
    </source>
</evidence>
<dbReference type="AlphaFoldDB" id="A0A7M3T674"/>
<sequence>MDRSDAVARIRALAVEGELLAAVDLARAAAPEAADEGERRAIRTEEVIVLARMASLEEAREKYEEYGLATGDGLARSLRARLLKDVGFEAEDEGASARLMRESRDLYLDITFGHDPDGPAPNREQYEYNAINAITLSRLIGDMGPVAEPVERLGRGRPEDTYWSWATRAEYLLATGAPATAVGDALGEAVARPGAGVGPRATTLRQLTRIAPDHPALDILRPGPALHHAGHMIAPKGARHGRILASNEAELTRRIGEKLTEIGPSAVFGSLASGADVIVTEWALANGRDAHVYLPFAKKAFFAASIRPAGAAWEERARACLRHPRCRLIELTAEQPVPGDDHAFNAVSRFAMGAAILRAERAFGPAEQLLVWDGTPATGPAGAAADGEMWRRTGRAQHIVNVSDLGTRPPAPPSRDAASPNRAARALVFGDVKNFSKLNEARLPEFVAVVMGAVRAALDDAAARAGAAVFVNTWGDGVFAVFNTAAAAAVFALALQDRMRALDLAGHGLPPDLAIRLGLHFGMVYPLAEPVTGADNYFGEAVARAARIEPITRAGRIFVTEEFAAELALDRESPAHPEYVGEVDAAKKYGRFRLYRIRWRRGAG</sequence>
<dbReference type="KEGG" id="hdh:G5B40_19875"/>
<dbReference type="RefSeq" id="WP_165102556.1">
    <property type="nucleotide sequence ID" value="NZ_CP049056.1"/>
</dbReference>
<accession>A0A7M3T674</accession>
<dbReference type="EMBL" id="CP049056">
    <property type="protein sequence ID" value="QIE57505.1"/>
    <property type="molecule type" value="Genomic_DNA"/>
</dbReference>
<dbReference type="SUPFAM" id="SSF55073">
    <property type="entry name" value="Nucleotide cyclase"/>
    <property type="match status" value="1"/>
</dbReference>
<evidence type="ECO:0000313" key="3">
    <source>
        <dbReference type="Proteomes" id="UP000503336"/>
    </source>
</evidence>
<dbReference type="Gene3D" id="3.30.70.1230">
    <property type="entry name" value="Nucleotide cyclase"/>
    <property type="match status" value="1"/>
</dbReference>
<proteinExistence type="predicted"/>
<evidence type="ECO:0000313" key="2">
    <source>
        <dbReference type="EMBL" id="QIE57505.1"/>
    </source>
</evidence>
<dbReference type="GO" id="GO:0035556">
    <property type="term" value="P:intracellular signal transduction"/>
    <property type="evidence" value="ECO:0007669"/>
    <property type="project" value="InterPro"/>
</dbReference>
<dbReference type="Pfam" id="PF00211">
    <property type="entry name" value="Guanylate_cyc"/>
    <property type="match status" value="1"/>
</dbReference>
<dbReference type="GO" id="GO:0004016">
    <property type="term" value="F:adenylate cyclase activity"/>
    <property type="evidence" value="ECO:0007669"/>
    <property type="project" value="UniProtKB-ARBA"/>
</dbReference>
<dbReference type="PROSITE" id="PS50125">
    <property type="entry name" value="GUANYLATE_CYCLASE_2"/>
    <property type="match status" value="1"/>
</dbReference>
<dbReference type="InterPro" id="IPR050697">
    <property type="entry name" value="Adenylyl/Guanylyl_Cyclase_3/4"/>
</dbReference>
<dbReference type="Proteomes" id="UP000503336">
    <property type="component" value="Chromosome"/>
</dbReference>
<dbReference type="PANTHER" id="PTHR43081">
    <property type="entry name" value="ADENYLATE CYCLASE, TERMINAL-DIFFERENTIATION SPECIFIC-RELATED"/>
    <property type="match status" value="1"/>
</dbReference>
<feature type="domain" description="Guanylate cyclase" evidence="1">
    <location>
        <begin position="426"/>
        <end position="549"/>
    </location>
</feature>